<sequence length="504" mass="54310">MDSSTAESQPVHNDHDIHSTSPRHEDFMHSEKLTIQTHKPFTTLSAIGIGYGTTNTAVGLLLVLGTTIPLGGSPLFFWGFLVMIIIALATATSLAELASAMPHAGGQYIWVSQLAPASLRRSLSYCTAMLSWLGAVATGASACLSVSTGVCGVVAFLKADFVYQRWMGFVGFQLLNLATVVCAAFEHALPGMSTTMLFFSCASCLAVVVALFATSREHVDARGFFFATVNTSGWQDGIGFLVGIGGINWSLCCLDVATHLAEEIPSPATNIPKALMWTVVVGALSGLLVIVAVFANLPVIDADQDNSAVALFYRISRSRALAVGILVPVLITTAGAVWSIQIWQSRIAWTISRDGGFPLRRHLARVLPAPFHTPLWSLVWSAACSALFGCLYLGSEVAFNSLIATGVLLLYFSYSIPVVLVLWQGRSTFAHGPFWCPVLGCVSNLVMLGWTLVAAIFYCFPYQSVVEPEKMNFVSVVLGVIALFICILWFSFASRHYDVNYDGH</sequence>
<feature type="transmembrane region" description="Helical" evidence="7">
    <location>
        <begin position="197"/>
        <end position="215"/>
    </location>
</feature>
<evidence type="ECO:0000256" key="4">
    <source>
        <dbReference type="ARBA" id="ARBA00022989"/>
    </source>
</evidence>
<keyword evidence="3 7" id="KW-0812">Transmembrane</keyword>
<evidence type="ECO:0000256" key="1">
    <source>
        <dbReference type="ARBA" id="ARBA00004141"/>
    </source>
</evidence>
<dbReference type="EMBL" id="SRPW01003752">
    <property type="protein sequence ID" value="KAG5986157.1"/>
    <property type="molecule type" value="Genomic_DNA"/>
</dbReference>
<dbReference type="PANTHER" id="PTHR45649">
    <property type="entry name" value="AMINO-ACID PERMEASE BAT1"/>
    <property type="match status" value="1"/>
</dbReference>
<feature type="transmembrane region" description="Helical" evidence="7">
    <location>
        <begin position="401"/>
        <end position="423"/>
    </location>
</feature>
<evidence type="ECO:0000256" key="2">
    <source>
        <dbReference type="ARBA" id="ARBA00022448"/>
    </source>
</evidence>
<evidence type="ECO:0000256" key="6">
    <source>
        <dbReference type="SAM" id="MobiDB-lite"/>
    </source>
</evidence>
<comment type="subcellular location">
    <subcellularLocation>
        <location evidence="1">Membrane</location>
        <topology evidence="1">Multi-pass membrane protein</topology>
    </subcellularLocation>
</comment>
<evidence type="ECO:0000313" key="9">
    <source>
        <dbReference type="Proteomes" id="UP000748025"/>
    </source>
</evidence>
<dbReference type="InterPro" id="IPR002293">
    <property type="entry name" value="AA/rel_permease1"/>
</dbReference>
<feature type="transmembrane region" description="Helical" evidence="7">
    <location>
        <begin position="320"/>
        <end position="340"/>
    </location>
</feature>
<evidence type="ECO:0000256" key="3">
    <source>
        <dbReference type="ARBA" id="ARBA00022692"/>
    </source>
</evidence>
<comment type="caution">
    <text evidence="8">The sequence shown here is derived from an EMBL/GenBank/DDBJ whole genome shotgun (WGS) entry which is preliminary data.</text>
</comment>
<keyword evidence="4 7" id="KW-1133">Transmembrane helix</keyword>
<proteinExistence type="predicted"/>
<keyword evidence="2" id="KW-0813">Transport</keyword>
<feature type="compositionally biased region" description="Polar residues" evidence="6">
    <location>
        <begin position="1"/>
        <end position="11"/>
    </location>
</feature>
<dbReference type="PANTHER" id="PTHR45649:SF7">
    <property type="entry name" value="CHOLINE TRANSPORT PROTEIN"/>
    <property type="match status" value="1"/>
</dbReference>
<dbReference type="Gene3D" id="1.20.1740.10">
    <property type="entry name" value="Amino acid/polyamine transporter I"/>
    <property type="match status" value="1"/>
</dbReference>
<feature type="transmembrane region" description="Helical" evidence="7">
    <location>
        <begin position="375"/>
        <end position="394"/>
    </location>
</feature>
<feature type="transmembrane region" description="Helical" evidence="7">
    <location>
        <begin position="472"/>
        <end position="492"/>
    </location>
</feature>
<name>A0A9P7SVC5_9HYPO</name>
<dbReference type="GO" id="GO:0022857">
    <property type="term" value="F:transmembrane transporter activity"/>
    <property type="evidence" value="ECO:0007669"/>
    <property type="project" value="InterPro"/>
</dbReference>
<keyword evidence="9" id="KW-1185">Reference proteome</keyword>
<feature type="transmembrane region" description="Helical" evidence="7">
    <location>
        <begin position="163"/>
        <end position="185"/>
    </location>
</feature>
<evidence type="ECO:0000313" key="8">
    <source>
        <dbReference type="EMBL" id="KAG5986157.1"/>
    </source>
</evidence>
<dbReference type="AlphaFoldDB" id="A0A9P7SVC5"/>
<feature type="transmembrane region" description="Helical" evidence="7">
    <location>
        <begin position="75"/>
        <end position="95"/>
    </location>
</feature>
<protein>
    <recommendedName>
        <fullName evidence="10">Choline transport protein</fullName>
    </recommendedName>
</protein>
<gene>
    <name evidence="8" type="ORF">E4U43_005636</name>
</gene>
<feature type="compositionally biased region" description="Basic and acidic residues" evidence="6">
    <location>
        <begin position="12"/>
        <end position="23"/>
    </location>
</feature>
<evidence type="ECO:0008006" key="10">
    <source>
        <dbReference type="Google" id="ProtNLM"/>
    </source>
</evidence>
<accession>A0A9P7SVC5</accession>
<feature type="transmembrane region" description="Helical" evidence="7">
    <location>
        <begin position="274"/>
        <end position="299"/>
    </location>
</feature>
<dbReference type="PIRSF" id="PIRSF006060">
    <property type="entry name" value="AA_transporter"/>
    <property type="match status" value="1"/>
</dbReference>
<evidence type="ECO:0000256" key="5">
    <source>
        <dbReference type="ARBA" id="ARBA00023136"/>
    </source>
</evidence>
<dbReference type="Pfam" id="PF13520">
    <property type="entry name" value="AA_permease_2"/>
    <property type="match status" value="1"/>
</dbReference>
<dbReference type="OrthoDB" id="3257095at2759"/>
<dbReference type="GO" id="GO:0016020">
    <property type="term" value="C:membrane"/>
    <property type="evidence" value="ECO:0007669"/>
    <property type="project" value="UniProtKB-SubCell"/>
</dbReference>
<feature type="transmembrane region" description="Helical" evidence="7">
    <location>
        <begin position="130"/>
        <end position="157"/>
    </location>
</feature>
<organism evidence="8 9">
    <name type="scientific">Claviceps pusilla</name>
    <dbReference type="NCBI Taxonomy" id="123648"/>
    <lineage>
        <taxon>Eukaryota</taxon>
        <taxon>Fungi</taxon>
        <taxon>Dikarya</taxon>
        <taxon>Ascomycota</taxon>
        <taxon>Pezizomycotina</taxon>
        <taxon>Sordariomycetes</taxon>
        <taxon>Hypocreomycetidae</taxon>
        <taxon>Hypocreales</taxon>
        <taxon>Clavicipitaceae</taxon>
        <taxon>Claviceps</taxon>
    </lineage>
</organism>
<reference evidence="8" key="1">
    <citation type="journal article" date="2020" name="bioRxiv">
        <title>Whole genome comparisons of ergot fungi reveals the divergence and evolution of species within the genus Claviceps are the result of varying mechanisms driving genome evolution and host range expansion.</title>
        <authorList>
            <person name="Wyka S.A."/>
            <person name="Mondo S.J."/>
            <person name="Liu M."/>
            <person name="Dettman J."/>
            <person name="Nalam V."/>
            <person name="Broders K.D."/>
        </authorList>
    </citation>
    <scope>NUCLEOTIDE SEQUENCE</scope>
    <source>
        <strain evidence="8">CCC 602</strain>
    </source>
</reference>
<keyword evidence="5 7" id="KW-0472">Membrane</keyword>
<feature type="region of interest" description="Disordered" evidence="6">
    <location>
        <begin position="1"/>
        <end position="23"/>
    </location>
</feature>
<feature type="transmembrane region" description="Helical" evidence="7">
    <location>
        <begin position="41"/>
        <end position="63"/>
    </location>
</feature>
<dbReference type="Proteomes" id="UP000748025">
    <property type="component" value="Unassembled WGS sequence"/>
</dbReference>
<feature type="transmembrane region" description="Helical" evidence="7">
    <location>
        <begin position="435"/>
        <end position="460"/>
    </location>
</feature>
<evidence type="ECO:0000256" key="7">
    <source>
        <dbReference type="SAM" id="Phobius"/>
    </source>
</evidence>